<dbReference type="InterPro" id="IPR039391">
    <property type="entry name" value="Phytocyanin-like"/>
</dbReference>
<dbReference type="PROSITE" id="PS51485">
    <property type="entry name" value="PHYTOCYANIN"/>
    <property type="match status" value="1"/>
</dbReference>
<name>A0AAP0EDI4_9MAGN</name>
<keyword evidence="2" id="KW-0186">Copper</keyword>
<dbReference type="SUPFAM" id="SSF49503">
    <property type="entry name" value="Cupredoxins"/>
    <property type="match status" value="1"/>
</dbReference>
<keyword evidence="4" id="KW-0472">Membrane</keyword>
<accession>A0AAP0EDI4</accession>
<keyword evidence="1" id="KW-0479">Metal-binding</keyword>
<dbReference type="Pfam" id="PF02298">
    <property type="entry name" value="Cu_bind_like"/>
    <property type="match status" value="1"/>
</dbReference>
<feature type="transmembrane region" description="Helical" evidence="4">
    <location>
        <begin position="45"/>
        <end position="63"/>
    </location>
</feature>
<dbReference type="AlphaFoldDB" id="A0AAP0EDI4"/>
<gene>
    <name evidence="6" type="ORF">Sjap_023317</name>
</gene>
<dbReference type="FunFam" id="2.60.40.420:FF:000003">
    <property type="entry name" value="Blue copper"/>
    <property type="match status" value="1"/>
</dbReference>
<keyword evidence="4" id="KW-0812">Transmembrane</keyword>
<feature type="domain" description="Phytocyanin" evidence="5">
    <location>
        <begin position="63"/>
        <end position="159"/>
    </location>
</feature>
<dbReference type="Proteomes" id="UP001417504">
    <property type="component" value="Unassembled WGS sequence"/>
</dbReference>
<dbReference type="GO" id="GO:0046872">
    <property type="term" value="F:metal ion binding"/>
    <property type="evidence" value="ECO:0007669"/>
    <property type="project" value="UniProtKB-KW"/>
</dbReference>
<dbReference type="InterPro" id="IPR028871">
    <property type="entry name" value="BlueCu_1_BS"/>
</dbReference>
<keyword evidence="3" id="KW-0325">Glycoprotein</keyword>
<comment type="caution">
    <text evidence="6">The sequence shown here is derived from an EMBL/GenBank/DDBJ whole genome shotgun (WGS) entry which is preliminary data.</text>
</comment>
<feature type="transmembrane region" description="Helical" evidence="4">
    <location>
        <begin position="182"/>
        <end position="203"/>
    </location>
</feature>
<dbReference type="InterPro" id="IPR003245">
    <property type="entry name" value="Phytocyanin_dom"/>
</dbReference>
<evidence type="ECO:0000259" key="5">
    <source>
        <dbReference type="PROSITE" id="PS51485"/>
    </source>
</evidence>
<evidence type="ECO:0000256" key="4">
    <source>
        <dbReference type="SAM" id="Phobius"/>
    </source>
</evidence>
<keyword evidence="4" id="KW-1133">Transmembrane helix</keyword>
<organism evidence="6 7">
    <name type="scientific">Stephania japonica</name>
    <dbReference type="NCBI Taxonomy" id="461633"/>
    <lineage>
        <taxon>Eukaryota</taxon>
        <taxon>Viridiplantae</taxon>
        <taxon>Streptophyta</taxon>
        <taxon>Embryophyta</taxon>
        <taxon>Tracheophyta</taxon>
        <taxon>Spermatophyta</taxon>
        <taxon>Magnoliopsida</taxon>
        <taxon>Ranunculales</taxon>
        <taxon>Menispermaceae</taxon>
        <taxon>Menispermoideae</taxon>
        <taxon>Cissampelideae</taxon>
        <taxon>Stephania</taxon>
    </lineage>
</organism>
<dbReference type="GO" id="GO:0005886">
    <property type="term" value="C:plasma membrane"/>
    <property type="evidence" value="ECO:0007669"/>
    <property type="project" value="TreeGrafter"/>
</dbReference>
<evidence type="ECO:0000256" key="2">
    <source>
        <dbReference type="ARBA" id="ARBA00023008"/>
    </source>
</evidence>
<dbReference type="PANTHER" id="PTHR33021">
    <property type="entry name" value="BLUE COPPER PROTEIN"/>
    <property type="match status" value="1"/>
</dbReference>
<proteinExistence type="predicted"/>
<evidence type="ECO:0000256" key="1">
    <source>
        <dbReference type="ARBA" id="ARBA00022723"/>
    </source>
</evidence>
<dbReference type="Gene3D" id="2.60.40.420">
    <property type="entry name" value="Cupredoxins - blue copper proteins"/>
    <property type="match status" value="1"/>
</dbReference>
<evidence type="ECO:0000313" key="7">
    <source>
        <dbReference type="Proteomes" id="UP001417504"/>
    </source>
</evidence>
<evidence type="ECO:0000313" key="6">
    <source>
        <dbReference type="EMBL" id="KAK9090140.1"/>
    </source>
</evidence>
<reference evidence="6 7" key="1">
    <citation type="submission" date="2024-01" db="EMBL/GenBank/DDBJ databases">
        <title>Genome assemblies of Stephania.</title>
        <authorList>
            <person name="Yang L."/>
        </authorList>
    </citation>
    <scope>NUCLEOTIDE SEQUENCE [LARGE SCALE GENOMIC DNA]</scope>
    <source>
        <strain evidence="6">QJT</strain>
        <tissue evidence="6">Leaf</tissue>
    </source>
</reference>
<dbReference type="PANTHER" id="PTHR33021:SF489">
    <property type="entry name" value="BASIC BLUE PROTEIN-LIKE"/>
    <property type="match status" value="1"/>
</dbReference>
<protein>
    <recommendedName>
        <fullName evidence="5">Phytocyanin domain-containing protein</fullName>
    </recommendedName>
</protein>
<dbReference type="GO" id="GO:0009055">
    <property type="term" value="F:electron transfer activity"/>
    <property type="evidence" value="ECO:0007669"/>
    <property type="project" value="InterPro"/>
</dbReference>
<dbReference type="CDD" id="cd04216">
    <property type="entry name" value="Phytocyanin"/>
    <property type="match status" value="1"/>
</dbReference>
<dbReference type="InterPro" id="IPR008972">
    <property type="entry name" value="Cupredoxin"/>
</dbReference>
<keyword evidence="7" id="KW-1185">Reference proteome</keyword>
<dbReference type="EMBL" id="JBBNAE010000010">
    <property type="protein sequence ID" value="KAK9090140.1"/>
    <property type="molecule type" value="Genomic_DNA"/>
</dbReference>
<dbReference type="PROSITE" id="PS00196">
    <property type="entry name" value="COPPER_BLUE"/>
    <property type="match status" value="1"/>
</dbReference>
<sequence>MQASPLHTTIYIPLLCARLSQKQLIFHSYFKSSSLTAKMNSFSRLVLLSICIALCIRGGAFAAQHSVTWDESTDFDSFAKSNTFKVGDKLVFKYSPGLHSVVELSSEKEYSGCDISNAVNSMSAGNDAVKLSKEGTRYFACGTPGHCGQGMKLKVKTVGANAAPTQDSSSKPSSTSASTSPVLKSVTSFVALVVCTVFGFLNFI</sequence>
<evidence type="ECO:0000256" key="3">
    <source>
        <dbReference type="ARBA" id="ARBA00023180"/>
    </source>
</evidence>